<evidence type="ECO:0000256" key="2">
    <source>
        <dbReference type="RuleBase" id="RU003616"/>
    </source>
</evidence>
<reference evidence="4" key="1">
    <citation type="journal article" date="2021" name="PeerJ">
        <title>Extensive microbial diversity within the chicken gut microbiome revealed by metagenomics and culture.</title>
        <authorList>
            <person name="Gilroy R."/>
            <person name="Ravi A."/>
            <person name="Getino M."/>
            <person name="Pursley I."/>
            <person name="Horton D.L."/>
            <person name="Alikhan N.F."/>
            <person name="Baker D."/>
            <person name="Gharbi K."/>
            <person name="Hall N."/>
            <person name="Watson M."/>
            <person name="Adriaenssens E.M."/>
            <person name="Foster-Nyarko E."/>
            <person name="Jarju S."/>
            <person name="Secka A."/>
            <person name="Antonio M."/>
            <person name="Oren A."/>
            <person name="Chaudhuri R.R."/>
            <person name="La Ragione R."/>
            <person name="Hildebrand F."/>
            <person name="Pallen M.J."/>
        </authorList>
    </citation>
    <scope>NUCLEOTIDE SEQUENCE</scope>
    <source>
        <strain evidence="4">Gambia15-2214</strain>
    </source>
</reference>
<feature type="domain" description="SHSP" evidence="3">
    <location>
        <begin position="31"/>
        <end position="144"/>
    </location>
</feature>
<comment type="similarity">
    <text evidence="1 2">Belongs to the small heat shock protein (HSP20) family.</text>
</comment>
<dbReference type="AlphaFoldDB" id="A0A9E2L235"/>
<evidence type="ECO:0000256" key="1">
    <source>
        <dbReference type="PROSITE-ProRule" id="PRU00285"/>
    </source>
</evidence>
<reference evidence="4" key="2">
    <citation type="submission" date="2021-04" db="EMBL/GenBank/DDBJ databases">
        <authorList>
            <person name="Gilroy R."/>
        </authorList>
    </citation>
    <scope>NUCLEOTIDE SEQUENCE</scope>
    <source>
        <strain evidence="4">Gambia15-2214</strain>
    </source>
</reference>
<dbReference type="Gene3D" id="2.60.40.790">
    <property type="match status" value="1"/>
</dbReference>
<dbReference type="CDD" id="cd06464">
    <property type="entry name" value="ACD_sHsps-like"/>
    <property type="match status" value="1"/>
</dbReference>
<organism evidence="4 5">
    <name type="scientific">Candidatus Treponema excrementipullorum</name>
    <dbReference type="NCBI Taxonomy" id="2838768"/>
    <lineage>
        <taxon>Bacteria</taxon>
        <taxon>Pseudomonadati</taxon>
        <taxon>Spirochaetota</taxon>
        <taxon>Spirochaetia</taxon>
        <taxon>Spirochaetales</taxon>
        <taxon>Treponemataceae</taxon>
        <taxon>Treponema</taxon>
    </lineage>
</organism>
<protein>
    <submittedName>
        <fullName evidence="4">Hsp20/alpha crystallin family protein</fullName>
    </submittedName>
</protein>
<evidence type="ECO:0000313" key="4">
    <source>
        <dbReference type="EMBL" id="MBU3849959.1"/>
    </source>
</evidence>
<comment type="caution">
    <text evidence="4">The sequence shown here is derived from an EMBL/GenBank/DDBJ whole genome shotgun (WGS) entry which is preliminary data.</text>
</comment>
<evidence type="ECO:0000259" key="3">
    <source>
        <dbReference type="PROSITE" id="PS01031"/>
    </source>
</evidence>
<dbReference type="InterPro" id="IPR002068">
    <property type="entry name" value="A-crystallin/Hsp20_dom"/>
</dbReference>
<sequence>MNSLAFYNPRFTSDLFDVIDRNFANLMPSENERHTFTPRVDIRETPNAYILDMDLPGFTEKDVELSLKDKVLSISSKKEEKKEEKQEGEWLIRERKICSFSRKFTLPQDIDAEKVTAEFKNGVLTVDIPRRPEPESKQISIKVN</sequence>
<gene>
    <name evidence="4" type="ORF">IAA16_05285</name>
</gene>
<dbReference type="Proteomes" id="UP000823914">
    <property type="component" value="Unassembled WGS sequence"/>
</dbReference>
<dbReference type="InterPro" id="IPR031107">
    <property type="entry name" value="Small_HSP"/>
</dbReference>
<dbReference type="Pfam" id="PF00011">
    <property type="entry name" value="HSP20"/>
    <property type="match status" value="1"/>
</dbReference>
<name>A0A9E2L235_9SPIR</name>
<dbReference type="PROSITE" id="PS01031">
    <property type="entry name" value="SHSP"/>
    <property type="match status" value="1"/>
</dbReference>
<dbReference type="InterPro" id="IPR008978">
    <property type="entry name" value="HSP20-like_chaperone"/>
</dbReference>
<accession>A0A9E2L235</accession>
<proteinExistence type="inferred from homology"/>
<dbReference type="EMBL" id="JAHLFV010000125">
    <property type="protein sequence ID" value="MBU3849959.1"/>
    <property type="molecule type" value="Genomic_DNA"/>
</dbReference>
<evidence type="ECO:0000313" key="5">
    <source>
        <dbReference type="Proteomes" id="UP000823914"/>
    </source>
</evidence>
<dbReference type="PANTHER" id="PTHR11527">
    <property type="entry name" value="HEAT-SHOCK PROTEIN 20 FAMILY MEMBER"/>
    <property type="match status" value="1"/>
</dbReference>
<dbReference type="SUPFAM" id="SSF49764">
    <property type="entry name" value="HSP20-like chaperones"/>
    <property type="match status" value="1"/>
</dbReference>